<evidence type="ECO:0000259" key="3">
    <source>
        <dbReference type="Pfam" id="PF24883"/>
    </source>
</evidence>
<name>A0A1L7XEU3_9HELO</name>
<evidence type="ECO:0000313" key="4">
    <source>
        <dbReference type="EMBL" id="CZR63552.1"/>
    </source>
</evidence>
<evidence type="ECO:0000313" key="5">
    <source>
        <dbReference type="Proteomes" id="UP000184330"/>
    </source>
</evidence>
<keyword evidence="5" id="KW-1185">Reference proteome</keyword>
<protein>
    <submittedName>
        <fullName evidence="4">Uncharacterized protein</fullName>
    </submittedName>
</protein>
<sequence length="1150" mass="131185">MSSLTPIDDLFHEARDGFLNSLSETEKKHVPKCTSAEEFISSISKLDLLTKRGRRGVSLLKKLQKFSDSLSPYFHIIEVFCSAHPEFACLAWGALSLLLQLASNFSNFFEKVCDLLESLNAILPQFRDVYNSLNHMKSDLTPRLHEAILQFYTCLFEFFQTLARVFTNKNGTIRRTPATLADLFWRPFDVRFQAVVKRIRICQGIVKSELDVALILAIRTDINLEREQLSQNTEDVRHMLKEVENMRLGYDEMQRDWFRSKVLQWLSPPPFKSAFEQAQYSREEGTAQWLYQEPIFQSWHRNSVTKQSSPSAVVHRDQILWMNGNPGSGKTVLAASTIEELQSPDSTNNGEVPIVCYYFFEAASPHGTTRLAAYRALATQLFQQGHVLESIRDVFAFAGNSVREPASENELLDTLKLSLDILQEVYFVVDGVDECEENARVFDDLYHLCEVSTLKVIFFSRPNVACIRRSKYHLQTIAIDQSKQGKDMGLFFDRELQDLQESDLLPKGVDLASIRGQLIERADGMFLWGRLMMKYLNSPALTAKARLDVVRETNPDGIDEMYWRIFKILGTQDQASQQLARTVFLWCLHAYHNLDDSQLQDALYGHSESEENRIVDIDHAVIVSCCGLIEKRLDRTFHFIHLTAREFMDHNRLVSPRGVVFNPSSWEGHSEIASTSMKYLIYSIPVRPLSGDLKERASAPALKIQYPFLGYATLNWLTHLAGSMKRREIPWSAHEMTSLTSCFDLLRKLLSLPLNLMVWIEALYTFASDVLQNSPFQIMKARIREMDAVCELWHTVSGTSTSGYTDLIADLQAFAVDIHKMDLGWCSTLAQRPHEIWNDVTVFSQSRFFVTTGAVQKQNLAATAHGQGTPLRPRFSMSATSVDATQLSVVSVWPCREFEMLWMEIGKFQDLLSKHFTQVDTSQAFDQSHVDATLLACLSSGWTAQYEVYSIREENTRLGTVNIPLKPEEVAQQIRQSLRRSVLGSWKLNFPIAMSSDHTHLAILRSIFVLKMSRESNANFNITVSAPLLLQVDYRERTTNCWSDQRPFFGLPYLYSTLLSCDNRYLIFKDHDLGSGGGEACSMALYPCDFGSGARTCQAIINFEYSDAGGYDIWTLHNQMPRLIFTASRAIMLWELSDGILLFRLNFGRS</sequence>
<dbReference type="InterPro" id="IPR056125">
    <property type="entry name" value="DUF7708"/>
</dbReference>
<dbReference type="Pfam" id="PF24809">
    <property type="entry name" value="DUF7708"/>
    <property type="match status" value="1"/>
</dbReference>
<reference evidence="4 5" key="1">
    <citation type="submission" date="2016-03" db="EMBL/GenBank/DDBJ databases">
        <authorList>
            <person name="Ploux O."/>
        </authorList>
    </citation>
    <scope>NUCLEOTIDE SEQUENCE [LARGE SCALE GENOMIC DNA]</scope>
    <source>
        <strain evidence="4 5">UAMH 11012</strain>
    </source>
</reference>
<accession>A0A1L7XEU3</accession>
<dbReference type="OrthoDB" id="4772757at2759"/>
<keyword evidence="1" id="KW-0677">Repeat</keyword>
<dbReference type="InterPro" id="IPR027417">
    <property type="entry name" value="P-loop_NTPase"/>
</dbReference>
<feature type="domain" description="Nephrocystin 3-like N-terminal" evidence="3">
    <location>
        <begin position="285"/>
        <end position="461"/>
    </location>
</feature>
<proteinExistence type="predicted"/>
<dbReference type="AlphaFoldDB" id="A0A1L7XEU3"/>
<dbReference type="STRING" id="576137.A0A1L7XEU3"/>
<dbReference type="PANTHER" id="PTHR10039:SF14">
    <property type="entry name" value="NACHT DOMAIN-CONTAINING PROTEIN"/>
    <property type="match status" value="1"/>
</dbReference>
<evidence type="ECO:0000259" key="2">
    <source>
        <dbReference type="Pfam" id="PF24809"/>
    </source>
</evidence>
<organism evidence="4 5">
    <name type="scientific">Phialocephala subalpina</name>
    <dbReference type="NCBI Taxonomy" id="576137"/>
    <lineage>
        <taxon>Eukaryota</taxon>
        <taxon>Fungi</taxon>
        <taxon>Dikarya</taxon>
        <taxon>Ascomycota</taxon>
        <taxon>Pezizomycotina</taxon>
        <taxon>Leotiomycetes</taxon>
        <taxon>Helotiales</taxon>
        <taxon>Mollisiaceae</taxon>
        <taxon>Phialocephala</taxon>
        <taxon>Phialocephala fortinii species complex</taxon>
    </lineage>
</organism>
<dbReference type="EMBL" id="FJOG01000024">
    <property type="protein sequence ID" value="CZR63552.1"/>
    <property type="molecule type" value="Genomic_DNA"/>
</dbReference>
<dbReference type="SUPFAM" id="SSF52540">
    <property type="entry name" value="P-loop containing nucleoside triphosphate hydrolases"/>
    <property type="match status" value="1"/>
</dbReference>
<gene>
    <name evidence="4" type="ORF">PAC_13449</name>
</gene>
<dbReference type="InterPro" id="IPR056884">
    <property type="entry name" value="NPHP3-like_N"/>
</dbReference>
<evidence type="ECO:0000256" key="1">
    <source>
        <dbReference type="ARBA" id="ARBA00022737"/>
    </source>
</evidence>
<feature type="domain" description="DUF7708" evidence="2">
    <location>
        <begin position="62"/>
        <end position="209"/>
    </location>
</feature>
<dbReference type="Gene3D" id="3.40.50.300">
    <property type="entry name" value="P-loop containing nucleotide triphosphate hydrolases"/>
    <property type="match status" value="1"/>
</dbReference>
<dbReference type="Pfam" id="PF24883">
    <property type="entry name" value="NPHP3_N"/>
    <property type="match status" value="1"/>
</dbReference>
<dbReference type="PANTHER" id="PTHR10039">
    <property type="entry name" value="AMELOGENIN"/>
    <property type="match status" value="1"/>
</dbReference>
<dbReference type="Proteomes" id="UP000184330">
    <property type="component" value="Unassembled WGS sequence"/>
</dbReference>